<evidence type="ECO:0000259" key="1">
    <source>
        <dbReference type="Pfam" id="PF00534"/>
    </source>
</evidence>
<dbReference type="CDD" id="cd03801">
    <property type="entry name" value="GT4_PimA-like"/>
    <property type="match status" value="1"/>
</dbReference>
<keyword evidence="3" id="KW-0808">Transferase</keyword>
<dbReference type="InterPro" id="IPR001296">
    <property type="entry name" value="Glyco_trans_1"/>
</dbReference>
<dbReference type="Proteomes" id="UP000034333">
    <property type="component" value="Unassembled WGS sequence"/>
</dbReference>
<dbReference type="InterPro" id="IPR050194">
    <property type="entry name" value="Glycosyltransferase_grp1"/>
</dbReference>
<dbReference type="PANTHER" id="PTHR45947">
    <property type="entry name" value="SULFOQUINOVOSYL TRANSFERASE SQD2"/>
    <property type="match status" value="1"/>
</dbReference>
<feature type="domain" description="Glycosyltransferase subfamily 4-like N-terminal" evidence="2">
    <location>
        <begin position="15"/>
        <end position="169"/>
    </location>
</feature>
<dbReference type="STRING" id="1619036.US58_C0004G0006"/>
<keyword evidence="3" id="KW-0328">Glycosyltransferase</keyword>
<evidence type="ECO:0000313" key="4">
    <source>
        <dbReference type="Proteomes" id="UP000034333"/>
    </source>
</evidence>
<organism evidence="3 4">
    <name type="scientific">Candidatus Magasanikbacteria bacterium GW2011_GWA2_37_8</name>
    <dbReference type="NCBI Taxonomy" id="1619036"/>
    <lineage>
        <taxon>Bacteria</taxon>
        <taxon>Candidatus Magasanikiibacteriota</taxon>
    </lineage>
</organism>
<comment type="caution">
    <text evidence="3">The sequence shown here is derived from an EMBL/GenBank/DDBJ whole genome shotgun (WGS) entry which is preliminary data.</text>
</comment>
<accession>A0A0G0JWD9</accession>
<dbReference type="Pfam" id="PF13439">
    <property type="entry name" value="Glyco_transf_4"/>
    <property type="match status" value="1"/>
</dbReference>
<feature type="domain" description="Glycosyl transferase family 1" evidence="1">
    <location>
        <begin position="187"/>
        <end position="356"/>
    </location>
</feature>
<dbReference type="InterPro" id="IPR028098">
    <property type="entry name" value="Glyco_trans_4-like_N"/>
</dbReference>
<evidence type="ECO:0000313" key="3">
    <source>
        <dbReference type="EMBL" id="KKQ41169.1"/>
    </source>
</evidence>
<gene>
    <name evidence="3" type="ORF">US58_C0004G0006</name>
</gene>
<dbReference type="Gene3D" id="3.40.50.2000">
    <property type="entry name" value="Glycogen Phosphorylase B"/>
    <property type="match status" value="2"/>
</dbReference>
<protein>
    <submittedName>
        <fullName evidence="3">Phosphatidylinositol alpha-1,6-mannosyltransferase</fullName>
    </submittedName>
</protein>
<dbReference type="Pfam" id="PF00534">
    <property type="entry name" value="Glycos_transf_1"/>
    <property type="match status" value="1"/>
</dbReference>
<evidence type="ECO:0000259" key="2">
    <source>
        <dbReference type="Pfam" id="PF13439"/>
    </source>
</evidence>
<dbReference type="PATRIC" id="fig|1619036.3.peg.100"/>
<dbReference type="EMBL" id="LBTN01000004">
    <property type="protein sequence ID" value="KKQ41169.1"/>
    <property type="molecule type" value="Genomic_DNA"/>
</dbReference>
<dbReference type="SUPFAM" id="SSF53756">
    <property type="entry name" value="UDP-Glycosyltransferase/glycogen phosphorylase"/>
    <property type="match status" value="1"/>
</dbReference>
<dbReference type="PANTHER" id="PTHR45947:SF3">
    <property type="entry name" value="SULFOQUINOVOSYL TRANSFERASE SQD2"/>
    <property type="match status" value="1"/>
</dbReference>
<sequence length="372" mass="42569">MQKTLLITLEYPPIVGGIASYTYNLAKHLPAERVVVYAPKVLGGSEFDQINPWKTYRYKPYWSFLWPQWLRLFWQVRKIVKQEKIEQIYVNHVLPVGYVAYLIKKFWRVPYTLFLHGTDINLATATSGKRKKFIRLCRSAFLVVANSQFMKDKLSSLVENLPNIQVVYPCPGDEFFNPPVPAEIEHLRSQLALNGKKVILTVARLAEGKGYPHLIRLLPQILNKVPNLVWLIIGDGSKKKVIMEMVQKNNLQNVVRWLGQMPYNELPKYYHLADLFVLLTHKDETAEEGWGTVFLEAGATGLPVVAGRVGGVEEVVENLKNGLLVDIYQDMSVVSAVADLLREKEYALTMGETGRARATDEFRWEKQVKKLV</sequence>
<reference evidence="3 4" key="1">
    <citation type="journal article" date="2015" name="Nature">
        <title>rRNA introns, odd ribosomes, and small enigmatic genomes across a large radiation of phyla.</title>
        <authorList>
            <person name="Brown C.T."/>
            <person name="Hug L.A."/>
            <person name="Thomas B.C."/>
            <person name="Sharon I."/>
            <person name="Castelle C.J."/>
            <person name="Singh A."/>
            <person name="Wilkins M.J."/>
            <person name="Williams K.H."/>
            <person name="Banfield J.F."/>
        </authorList>
    </citation>
    <scope>NUCLEOTIDE SEQUENCE [LARGE SCALE GENOMIC DNA]</scope>
</reference>
<proteinExistence type="predicted"/>
<dbReference type="AlphaFoldDB" id="A0A0G0JWD9"/>
<name>A0A0G0JWD9_9BACT</name>
<dbReference type="GO" id="GO:0016757">
    <property type="term" value="F:glycosyltransferase activity"/>
    <property type="evidence" value="ECO:0007669"/>
    <property type="project" value="UniProtKB-KW"/>
</dbReference>